<keyword evidence="3" id="KW-1185">Reference proteome</keyword>
<feature type="compositionally biased region" description="Polar residues" evidence="1">
    <location>
        <begin position="231"/>
        <end position="240"/>
    </location>
</feature>
<protein>
    <recommendedName>
        <fullName evidence="4">AT hook motif-containing protein</fullName>
    </recommendedName>
</protein>
<evidence type="ECO:0000313" key="2">
    <source>
        <dbReference type="EMBL" id="EYU19256.1"/>
    </source>
</evidence>
<feature type="compositionally biased region" description="Basic and acidic residues" evidence="1">
    <location>
        <begin position="318"/>
        <end position="331"/>
    </location>
</feature>
<feature type="compositionally biased region" description="Polar residues" evidence="1">
    <location>
        <begin position="1"/>
        <end position="18"/>
    </location>
</feature>
<dbReference type="AlphaFoldDB" id="A0A022PTX5"/>
<feature type="region of interest" description="Disordered" evidence="1">
    <location>
        <begin position="1"/>
        <end position="34"/>
    </location>
</feature>
<gene>
    <name evidence="2" type="ORF">MIMGU_mgv1a009789mg</name>
</gene>
<feature type="region of interest" description="Disordered" evidence="1">
    <location>
        <begin position="210"/>
        <end position="245"/>
    </location>
</feature>
<evidence type="ECO:0000256" key="1">
    <source>
        <dbReference type="SAM" id="MobiDB-lite"/>
    </source>
</evidence>
<sequence>MSQVNQVETSGGPSSVQSAKRRRGRPRKDSVQANILPADVAPASEGVHQTAGPECVVVGQAVTGVIEATFDSGYLLNVKIGDSDTTLRGVVFKTGHYVPVTAANDVAPHVQMVKRNDFHFNVDNPAVRQTSALVPSKRKYAPRKTAASSPAVPHPVGEGSSVGPVGAEASVDGDKEVVLVVEPLTMVLPSGEQVLVAAKTNPSHRVAEQEVDHGLSNEGTEVGQEDKPKTTIDNSGNSKTSDMEVEGVEEVVKPLAKDSGIVCGPVVDESPLAEPLVDQGSGRMTELLQALQETVTETEVQNDEAPTPAAQVDSVDAVMKESCQENKANEV</sequence>
<dbReference type="STRING" id="4155.A0A022PTX5"/>
<dbReference type="InterPro" id="IPR045881">
    <property type="entry name" value="MNM1-like"/>
</dbReference>
<accession>A0A022PTX5</accession>
<evidence type="ECO:0008006" key="4">
    <source>
        <dbReference type="Google" id="ProtNLM"/>
    </source>
</evidence>
<feature type="region of interest" description="Disordered" evidence="1">
    <location>
        <begin position="134"/>
        <end position="162"/>
    </location>
</feature>
<dbReference type="OrthoDB" id="1910926at2759"/>
<proteinExistence type="predicted"/>
<organism evidence="2 3">
    <name type="scientific">Erythranthe guttata</name>
    <name type="common">Yellow monkey flower</name>
    <name type="synonym">Mimulus guttatus</name>
    <dbReference type="NCBI Taxonomy" id="4155"/>
    <lineage>
        <taxon>Eukaryota</taxon>
        <taxon>Viridiplantae</taxon>
        <taxon>Streptophyta</taxon>
        <taxon>Embryophyta</taxon>
        <taxon>Tracheophyta</taxon>
        <taxon>Spermatophyta</taxon>
        <taxon>Magnoliopsida</taxon>
        <taxon>eudicotyledons</taxon>
        <taxon>Gunneridae</taxon>
        <taxon>Pentapetalae</taxon>
        <taxon>asterids</taxon>
        <taxon>lamiids</taxon>
        <taxon>Lamiales</taxon>
        <taxon>Phrymaceae</taxon>
        <taxon>Erythranthe</taxon>
    </lineage>
</organism>
<dbReference type="PANTHER" id="PTHR34682:SF1">
    <property type="entry name" value="PROTEIN METABOLIC NETWORK MODULATOR 1"/>
    <property type="match status" value="1"/>
</dbReference>
<dbReference type="eggNOG" id="KOG1347">
    <property type="taxonomic scope" value="Eukaryota"/>
</dbReference>
<reference evidence="2 3" key="1">
    <citation type="journal article" date="2013" name="Proc. Natl. Acad. Sci. U.S.A.">
        <title>Fine-scale variation in meiotic recombination in Mimulus inferred from population shotgun sequencing.</title>
        <authorList>
            <person name="Hellsten U."/>
            <person name="Wright K.M."/>
            <person name="Jenkins J."/>
            <person name="Shu S."/>
            <person name="Yuan Y."/>
            <person name="Wessler S.R."/>
            <person name="Schmutz J."/>
            <person name="Willis J.H."/>
            <person name="Rokhsar D.S."/>
        </authorList>
    </citation>
    <scope>NUCLEOTIDE SEQUENCE [LARGE SCALE GENOMIC DNA]</scope>
    <source>
        <strain evidence="3">cv. DUN x IM62</strain>
    </source>
</reference>
<evidence type="ECO:0000313" key="3">
    <source>
        <dbReference type="Proteomes" id="UP000030748"/>
    </source>
</evidence>
<dbReference type="Proteomes" id="UP000030748">
    <property type="component" value="Unassembled WGS sequence"/>
</dbReference>
<dbReference type="KEGG" id="egt:105948805"/>
<dbReference type="PANTHER" id="PTHR34682">
    <property type="entry name" value="AT HOOK MOTIF-CONTAINING PROTEIN"/>
    <property type="match status" value="1"/>
</dbReference>
<dbReference type="EMBL" id="KI632305">
    <property type="protein sequence ID" value="EYU19256.1"/>
    <property type="molecule type" value="Genomic_DNA"/>
</dbReference>
<name>A0A022PTX5_ERYGU</name>
<feature type="region of interest" description="Disordered" evidence="1">
    <location>
        <begin position="297"/>
        <end position="331"/>
    </location>
</feature>
<dbReference type="PhylomeDB" id="A0A022PTX5"/>